<dbReference type="eggNOG" id="COG2133">
    <property type="taxonomic scope" value="Bacteria"/>
</dbReference>
<protein>
    <submittedName>
        <fullName evidence="2">Uncharacterized protein</fullName>
    </submittedName>
</protein>
<feature type="compositionally biased region" description="Basic and acidic residues" evidence="1">
    <location>
        <begin position="104"/>
        <end position="138"/>
    </location>
</feature>
<dbReference type="AlphaFoldDB" id="C5AVQ9"/>
<dbReference type="Proteomes" id="UP000009081">
    <property type="component" value="Chromosome"/>
</dbReference>
<dbReference type="KEGG" id="mea:Mex_1p2997"/>
<sequence>MRISAKVGLAALAVVLLGGAAFLRFVVYPESAALDVAASSGVSPALPAPNPTLMPTVNIARVARWAEGAKPKAAEGLSVAAFADRARPSALARGAAQWRRTRRREPGTEIRRSLDQRHRLGGRQGEEPRRSRRCESGPHRAPARSGRGRRRRGAPRLPQRAHLALRHGAGWL</sequence>
<evidence type="ECO:0000313" key="3">
    <source>
        <dbReference type="Proteomes" id="UP000009081"/>
    </source>
</evidence>
<dbReference type="HOGENOM" id="CLU_1553468_0_0_5"/>
<keyword evidence="3" id="KW-1185">Reference proteome</keyword>
<dbReference type="EMBL" id="CP001510">
    <property type="protein sequence ID" value="ACS40745.1"/>
    <property type="molecule type" value="Genomic_DNA"/>
</dbReference>
<organism evidence="2 3">
    <name type="scientific">Methylorubrum extorquens (strain ATCC 14718 / DSM 1338 / JCM 2805 / NCIMB 9133 / AM1)</name>
    <name type="common">Methylobacterium extorquens</name>
    <dbReference type="NCBI Taxonomy" id="272630"/>
    <lineage>
        <taxon>Bacteria</taxon>
        <taxon>Pseudomonadati</taxon>
        <taxon>Pseudomonadota</taxon>
        <taxon>Alphaproteobacteria</taxon>
        <taxon>Hyphomicrobiales</taxon>
        <taxon>Methylobacteriaceae</taxon>
        <taxon>Methylorubrum</taxon>
    </lineage>
</organism>
<accession>C5AVQ9</accession>
<feature type="region of interest" description="Disordered" evidence="1">
    <location>
        <begin position="93"/>
        <end position="159"/>
    </location>
</feature>
<name>C5AVQ9_METEA</name>
<evidence type="ECO:0000313" key="2">
    <source>
        <dbReference type="EMBL" id="ACS40745.1"/>
    </source>
</evidence>
<reference evidence="2 3" key="1">
    <citation type="journal article" date="2009" name="PLoS ONE">
        <title>Methylobacterium genome sequences: a reference blueprint to investigate microbial metabolism of C1 compounds from natural and industrial sources.</title>
        <authorList>
            <person name="Vuilleumier S."/>
            <person name="Chistoserdova L."/>
            <person name="Lee M.-C."/>
            <person name="Bringel F."/>
            <person name="Lajus A."/>
            <person name="Zhou Y."/>
            <person name="Gourion B."/>
            <person name="Barbe V."/>
            <person name="Chang J."/>
            <person name="Cruveiller S."/>
            <person name="Dossat C."/>
            <person name="Gillett W."/>
            <person name="Gruffaz C."/>
            <person name="Haugen E."/>
            <person name="Hourcade E."/>
            <person name="Levy R."/>
            <person name="Mangenot S."/>
            <person name="Muller E."/>
            <person name="Nadalig T."/>
            <person name="Pagni M."/>
            <person name="Penny C."/>
            <person name="Peyraud R."/>
            <person name="Robinson D.G."/>
            <person name="Roche D."/>
            <person name="Rouy Z."/>
            <person name="Saenampechek C."/>
            <person name="Salvignol G."/>
            <person name="Vallenet D."/>
            <person name="Wu Z."/>
            <person name="Marx C.J."/>
            <person name="Vorholt J.A."/>
            <person name="Olson M.V."/>
            <person name="Kaul R."/>
            <person name="Weissenbach J."/>
            <person name="Medigue C."/>
            <person name="Lidstrom M.E."/>
        </authorList>
    </citation>
    <scope>NUCLEOTIDE SEQUENCE [LARGE SCALE GENOMIC DNA]</scope>
    <source>
        <strain evidence="3">ATCC 14718 / DSM 1338 / JCM 2805 / NCIMB 9133 / AM1</strain>
    </source>
</reference>
<proteinExistence type="predicted"/>
<dbReference type="STRING" id="272630.MexAM1_META1p2997"/>
<gene>
    <name evidence="2" type="ordered locus">MexAM1_META1p2997</name>
</gene>
<evidence type="ECO:0000256" key="1">
    <source>
        <dbReference type="SAM" id="MobiDB-lite"/>
    </source>
</evidence>